<dbReference type="Proteomes" id="UP001596180">
    <property type="component" value="Unassembled WGS sequence"/>
</dbReference>
<dbReference type="Gene3D" id="3.30.70.2450">
    <property type="match status" value="1"/>
</dbReference>
<sequence>MTAPLDVLVVGGGPTGLALAAQLRTYGTSFRIVDRSLDRVRESRALAIQPRTLEMLAGFGVTDELIACGNPAVELRMHLPRRVVRMPLFDIGLADTAYPFLLFLSQAETERILSEHLAGQGVTVERGTELARLERTGTSVSCRLRNIDGAEETVVARYVVGCDGAHSTVRAQAGIGFQGYSYPQTFLLADLEVDGLEPGAVHTYMSGAGMLLFFPLGSPATWRMLAMRPPNAPDTEVGLRLLQDTADEYTEDRLVLRDPVWMTDFRLHNRGAAHYRSGPFFLAGDAAHIHSPAGAQGMNTGIQDALNLGWKLALVCRGAAPENLLETYEAERTPVGRSVLRFTDRAFTLGTSGNPVIRFARTRLAPRLAPLALRASGPRGRVFRTVSELGIHYRRSPATVAGPQLPRRGPRAGDRLPDLPSGLQARTAGPGWHLLLSGPPALWSGELLASVVRGRDDLISVHRLGQESPWPAVAHGLVRPDGYLGYVARGADLERLRAYLDRWLPPQRR</sequence>
<dbReference type="InterPro" id="IPR036188">
    <property type="entry name" value="FAD/NAD-bd_sf"/>
</dbReference>
<evidence type="ECO:0000259" key="4">
    <source>
        <dbReference type="Pfam" id="PF01494"/>
    </source>
</evidence>
<evidence type="ECO:0000313" key="5">
    <source>
        <dbReference type="EMBL" id="MFC5851162.1"/>
    </source>
</evidence>
<keyword evidence="5" id="KW-0503">Monooxygenase</keyword>
<keyword evidence="3" id="KW-0274">FAD</keyword>
<dbReference type="InterPro" id="IPR050641">
    <property type="entry name" value="RIFMO-like"/>
</dbReference>
<dbReference type="SUPFAM" id="SSF51905">
    <property type="entry name" value="FAD/NAD(P)-binding domain"/>
    <property type="match status" value="1"/>
</dbReference>
<feature type="domain" description="FAD-binding" evidence="4">
    <location>
        <begin position="6"/>
        <end position="343"/>
    </location>
</feature>
<dbReference type="Pfam" id="PF01494">
    <property type="entry name" value="FAD_binding_3"/>
    <property type="match status" value="1"/>
</dbReference>
<keyword evidence="5" id="KW-0560">Oxidoreductase</keyword>
<reference evidence="6" key="1">
    <citation type="journal article" date="2019" name="Int. J. Syst. Evol. Microbiol.">
        <title>The Global Catalogue of Microorganisms (GCM) 10K type strain sequencing project: providing services to taxonomists for standard genome sequencing and annotation.</title>
        <authorList>
            <consortium name="The Broad Institute Genomics Platform"/>
            <consortium name="The Broad Institute Genome Sequencing Center for Infectious Disease"/>
            <person name="Wu L."/>
            <person name="Ma J."/>
        </authorList>
    </citation>
    <scope>NUCLEOTIDE SEQUENCE [LARGE SCALE GENOMIC DNA]</scope>
    <source>
        <strain evidence="6">JCM 10411</strain>
    </source>
</reference>
<dbReference type="PANTHER" id="PTHR43004:SF19">
    <property type="entry name" value="BINDING MONOOXYGENASE, PUTATIVE (JCVI)-RELATED"/>
    <property type="match status" value="1"/>
</dbReference>
<organism evidence="5 6">
    <name type="scientific">Streptomyces chlorus</name>
    <dbReference type="NCBI Taxonomy" id="887452"/>
    <lineage>
        <taxon>Bacteria</taxon>
        <taxon>Bacillati</taxon>
        <taxon>Actinomycetota</taxon>
        <taxon>Actinomycetes</taxon>
        <taxon>Kitasatosporales</taxon>
        <taxon>Streptomycetaceae</taxon>
        <taxon>Streptomyces</taxon>
    </lineage>
</organism>
<name>A0ABW1DSQ2_9ACTN</name>
<protein>
    <submittedName>
        <fullName evidence="5">FAD-dependent monooxygenase</fullName>
    </submittedName>
</protein>
<evidence type="ECO:0000256" key="1">
    <source>
        <dbReference type="ARBA" id="ARBA00001974"/>
    </source>
</evidence>
<comment type="cofactor">
    <cofactor evidence="1">
        <name>FAD</name>
        <dbReference type="ChEBI" id="CHEBI:57692"/>
    </cofactor>
</comment>
<proteinExistence type="predicted"/>
<dbReference type="RefSeq" id="WP_381358606.1">
    <property type="nucleotide sequence ID" value="NZ_JBHSOA010000009.1"/>
</dbReference>
<dbReference type="InterPro" id="IPR002938">
    <property type="entry name" value="FAD-bd"/>
</dbReference>
<dbReference type="EMBL" id="JBHSOA010000009">
    <property type="protein sequence ID" value="MFC5851162.1"/>
    <property type="molecule type" value="Genomic_DNA"/>
</dbReference>
<evidence type="ECO:0000313" key="6">
    <source>
        <dbReference type="Proteomes" id="UP001596180"/>
    </source>
</evidence>
<gene>
    <name evidence="5" type="ORF">ACFPZI_04745</name>
</gene>
<keyword evidence="2" id="KW-0285">Flavoprotein</keyword>
<dbReference type="PANTHER" id="PTHR43004">
    <property type="entry name" value="TRK SYSTEM POTASSIUM UPTAKE PROTEIN"/>
    <property type="match status" value="1"/>
</dbReference>
<dbReference type="Gene3D" id="3.50.50.60">
    <property type="entry name" value="FAD/NAD(P)-binding domain"/>
    <property type="match status" value="1"/>
</dbReference>
<evidence type="ECO:0000256" key="3">
    <source>
        <dbReference type="ARBA" id="ARBA00022827"/>
    </source>
</evidence>
<evidence type="ECO:0000256" key="2">
    <source>
        <dbReference type="ARBA" id="ARBA00022630"/>
    </source>
</evidence>
<accession>A0ABW1DSQ2</accession>
<keyword evidence="6" id="KW-1185">Reference proteome</keyword>
<dbReference type="PRINTS" id="PR00420">
    <property type="entry name" value="RNGMNOXGNASE"/>
</dbReference>
<dbReference type="GO" id="GO:0004497">
    <property type="term" value="F:monooxygenase activity"/>
    <property type="evidence" value="ECO:0007669"/>
    <property type="project" value="UniProtKB-KW"/>
</dbReference>
<dbReference type="Gene3D" id="3.40.30.120">
    <property type="match status" value="1"/>
</dbReference>
<comment type="caution">
    <text evidence="5">The sequence shown here is derived from an EMBL/GenBank/DDBJ whole genome shotgun (WGS) entry which is preliminary data.</text>
</comment>